<dbReference type="CDD" id="cd00885">
    <property type="entry name" value="cinA"/>
    <property type="match status" value="1"/>
</dbReference>
<dbReference type="HAMAP" id="MF_00226_B">
    <property type="entry name" value="CinA_B"/>
    <property type="match status" value="1"/>
</dbReference>
<dbReference type="PANTHER" id="PTHR13939:SF0">
    <property type="entry name" value="NMN AMIDOHYDROLASE-LIKE PROTEIN YFAY"/>
    <property type="match status" value="1"/>
</dbReference>
<dbReference type="NCBIfam" id="TIGR00200">
    <property type="entry name" value="cinA_nterm"/>
    <property type="match status" value="1"/>
</dbReference>
<name>A0ABW3HZP2_9FLAO</name>
<dbReference type="InterPro" id="IPR001453">
    <property type="entry name" value="MoaB/Mog_dom"/>
</dbReference>
<dbReference type="Proteomes" id="UP001596997">
    <property type="component" value="Unassembled WGS sequence"/>
</dbReference>
<reference evidence="4" key="1">
    <citation type="journal article" date="2019" name="Int. J. Syst. Evol. Microbiol.">
        <title>The Global Catalogue of Microorganisms (GCM) 10K type strain sequencing project: providing services to taxonomists for standard genome sequencing and annotation.</title>
        <authorList>
            <consortium name="The Broad Institute Genomics Platform"/>
            <consortium name="The Broad Institute Genome Sequencing Center for Infectious Disease"/>
            <person name="Wu L."/>
            <person name="Ma J."/>
        </authorList>
    </citation>
    <scope>NUCLEOTIDE SEQUENCE [LARGE SCALE GENOMIC DNA]</scope>
    <source>
        <strain evidence="4">CCUG 62114</strain>
    </source>
</reference>
<dbReference type="InterPro" id="IPR036653">
    <property type="entry name" value="CinA-like_C"/>
</dbReference>
<evidence type="ECO:0000313" key="4">
    <source>
        <dbReference type="Proteomes" id="UP001596997"/>
    </source>
</evidence>
<keyword evidence="4" id="KW-1185">Reference proteome</keyword>
<dbReference type="PANTHER" id="PTHR13939">
    <property type="entry name" value="NICOTINAMIDE-NUCLEOTIDE AMIDOHYDROLASE PNCC"/>
    <property type="match status" value="1"/>
</dbReference>
<dbReference type="Pfam" id="PF00994">
    <property type="entry name" value="MoCF_biosynth"/>
    <property type="match status" value="1"/>
</dbReference>
<dbReference type="SMART" id="SM00852">
    <property type="entry name" value="MoCF_biosynth"/>
    <property type="match status" value="1"/>
</dbReference>
<evidence type="ECO:0000313" key="3">
    <source>
        <dbReference type="EMBL" id="MFD0963044.1"/>
    </source>
</evidence>
<dbReference type="InterPro" id="IPR008135">
    <property type="entry name" value="Competence-induced_CinA"/>
</dbReference>
<dbReference type="InterPro" id="IPR050101">
    <property type="entry name" value="CinA"/>
</dbReference>
<proteinExistence type="inferred from homology"/>
<feature type="domain" description="MoaB/Mog" evidence="2">
    <location>
        <begin position="4"/>
        <end position="172"/>
    </location>
</feature>
<dbReference type="SUPFAM" id="SSF53218">
    <property type="entry name" value="Molybdenum cofactor biosynthesis proteins"/>
    <property type="match status" value="1"/>
</dbReference>
<organism evidence="3 4">
    <name type="scientific">Pseudofulvibacter geojedonensis</name>
    <dbReference type="NCBI Taxonomy" id="1123758"/>
    <lineage>
        <taxon>Bacteria</taxon>
        <taxon>Pseudomonadati</taxon>
        <taxon>Bacteroidota</taxon>
        <taxon>Flavobacteriia</taxon>
        <taxon>Flavobacteriales</taxon>
        <taxon>Flavobacteriaceae</taxon>
        <taxon>Pseudofulvibacter</taxon>
    </lineage>
</organism>
<dbReference type="RefSeq" id="WP_377713484.1">
    <property type="nucleotide sequence ID" value="NZ_JBHTJM010000003.1"/>
</dbReference>
<dbReference type="Pfam" id="PF02464">
    <property type="entry name" value="CinA"/>
    <property type="match status" value="1"/>
</dbReference>
<sequence length="416" mass="46053">MKAEIITIGDELLIGQVVDTNSAFIGQELNKIGVSVYQITSIQDDKQHILEALSEAEKRVDIVIITGGLGPTKDDITKQTFCEYFNDELVENKEILAHIERLFKTTLKKPLLESNILQAKVPSKAEILHNTYGTAPGMYMKKRQKVFASLPGVPFEMKALLKDKVIPRIISEFRTPFIKHKTIITEGLGESTVAERLVHFENELPKHIKLAYLPNLNVLRLRLSGTSFNERELNIDLETLSNQLISLLEDIVIGFDDDTPELLVTNLLLEKKQTISLAESCTGGLIASTITKIPGVSAIFKGSMVTYQTPTKSYVLGVDENIIKEHSVVSTQVAKDMALKVQSNFKSDYSIATTGNAGPSKGDSDAEVGTVFIAVASPNGVVVSEFNFGNNRYKVMHKAKNKALEMLRKEILAYNK</sequence>
<evidence type="ECO:0000256" key="1">
    <source>
        <dbReference type="HAMAP-Rule" id="MF_00226"/>
    </source>
</evidence>
<comment type="similarity">
    <text evidence="1">Belongs to the CinA family.</text>
</comment>
<protein>
    <recommendedName>
        <fullName evidence="1">CinA-like protein</fullName>
    </recommendedName>
</protein>
<evidence type="ECO:0000259" key="2">
    <source>
        <dbReference type="SMART" id="SM00852"/>
    </source>
</evidence>
<comment type="caution">
    <text evidence="3">The sequence shown here is derived from an EMBL/GenBank/DDBJ whole genome shotgun (WGS) entry which is preliminary data.</text>
</comment>
<dbReference type="NCBIfam" id="NF001813">
    <property type="entry name" value="PRK00549.1"/>
    <property type="match status" value="1"/>
</dbReference>
<dbReference type="Gene3D" id="3.40.980.10">
    <property type="entry name" value="MoaB/Mog-like domain"/>
    <property type="match status" value="1"/>
</dbReference>
<dbReference type="NCBIfam" id="TIGR00177">
    <property type="entry name" value="molyb_syn"/>
    <property type="match status" value="1"/>
</dbReference>
<dbReference type="Gene3D" id="3.90.950.20">
    <property type="entry name" value="CinA-like"/>
    <property type="match status" value="1"/>
</dbReference>
<dbReference type="EMBL" id="JBHTJM010000003">
    <property type="protein sequence ID" value="MFD0963044.1"/>
    <property type="molecule type" value="Genomic_DNA"/>
</dbReference>
<accession>A0ABW3HZP2</accession>
<dbReference type="SUPFAM" id="SSF142433">
    <property type="entry name" value="CinA-like"/>
    <property type="match status" value="1"/>
</dbReference>
<dbReference type="PIRSF" id="PIRSF006728">
    <property type="entry name" value="CinA"/>
    <property type="match status" value="1"/>
</dbReference>
<gene>
    <name evidence="3" type="ORF">ACFQ1O_03385</name>
</gene>
<dbReference type="InterPro" id="IPR036425">
    <property type="entry name" value="MoaB/Mog-like_dom_sf"/>
</dbReference>
<dbReference type="InterPro" id="IPR008136">
    <property type="entry name" value="CinA_C"/>
</dbReference>
<dbReference type="NCBIfam" id="TIGR00199">
    <property type="entry name" value="PncC_domain"/>
    <property type="match status" value="1"/>
</dbReference>